<gene>
    <name evidence="1" type="ORF">DFP80_107219</name>
</gene>
<dbReference type="RefSeq" id="WP_113916791.1">
    <property type="nucleotide sequence ID" value="NZ_QNSE01000007.1"/>
</dbReference>
<name>A0A366JA00_9GAMM</name>
<evidence type="ECO:0000313" key="1">
    <source>
        <dbReference type="EMBL" id="RBP83240.1"/>
    </source>
</evidence>
<proteinExistence type="predicted"/>
<evidence type="ECO:0008006" key="3">
    <source>
        <dbReference type="Google" id="ProtNLM"/>
    </source>
</evidence>
<dbReference type="InterPro" id="IPR029044">
    <property type="entry name" value="Nucleotide-diphossugar_trans"/>
</dbReference>
<protein>
    <recommendedName>
        <fullName evidence="3">Glycosyl transferase family 2</fullName>
    </recommendedName>
</protein>
<keyword evidence="2" id="KW-1185">Reference proteome</keyword>
<dbReference type="OrthoDB" id="5465469at2"/>
<evidence type="ECO:0000313" key="2">
    <source>
        <dbReference type="Proteomes" id="UP000252792"/>
    </source>
</evidence>
<dbReference type="SUPFAM" id="SSF53448">
    <property type="entry name" value="Nucleotide-diphospho-sugar transferases"/>
    <property type="match status" value="1"/>
</dbReference>
<accession>A0A366JA00</accession>
<organism evidence="1 2">
    <name type="scientific">Marinomonas rhizomae</name>
    <dbReference type="NCBI Taxonomy" id="491948"/>
    <lineage>
        <taxon>Bacteria</taxon>
        <taxon>Pseudomonadati</taxon>
        <taxon>Pseudomonadota</taxon>
        <taxon>Gammaproteobacteria</taxon>
        <taxon>Oceanospirillales</taxon>
        <taxon>Oceanospirillaceae</taxon>
        <taxon>Marinomonas</taxon>
    </lineage>
</organism>
<reference evidence="1 2" key="1">
    <citation type="submission" date="2018-06" db="EMBL/GenBank/DDBJ databases">
        <title>Genomic Encyclopedia of Type Strains, Phase III (KMG-III): the genomes of soil and plant-associated and newly described type strains.</title>
        <authorList>
            <person name="Whitman W."/>
        </authorList>
    </citation>
    <scope>NUCLEOTIDE SEQUENCE [LARGE SCALE GENOMIC DNA]</scope>
    <source>
        <strain evidence="1 2">CECT 7377</strain>
    </source>
</reference>
<dbReference type="AlphaFoldDB" id="A0A366JA00"/>
<comment type="caution">
    <text evidence="1">The sequence shown here is derived from an EMBL/GenBank/DDBJ whole genome shotgun (WGS) entry which is preliminary data.</text>
</comment>
<sequence>MKLKEYIPAMKAAYRLKKIPLPTLKASTGKLLPLIVTLTSIPSRLGIIDLTIRSLLNQTAKPEKILLWLNEDLRNQIPKKLTDLEGDIFEIRYQTELTCSHRKLIYSLVEFPETTLVTCDDDLIYTNTWLESLYKEHQQHPKSVIANECRMISYDTEGKLLPYKQWKMQKDANLADQKLLPIGYGGVLYPAHSLHGDVTNQSLFLQLTPKADDLWFRMMSFLQGTEVRRAATPSSKPTPIAGSQKISLKKTNVRQDGNREQWQALCDHYNVKL</sequence>
<dbReference type="Proteomes" id="UP000252792">
    <property type="component" value="Unassembled WGS sequence"/>
</dbReference>
<dbReference type="EMBL" id="QNSE01000007">
    <property type="protein sequence ID" value="RBP83240.1"/>
    <property type="molecule type" value="Genomic_DNA"/>
</dbReference>